<keyword evidence="3" id="KW-1185">Reference proteome</keyword>
<dbReference type="EMBL" id="MNAD01001178">
    <property type="protein sequence ID" value="OJT07415.1"/>
    <property type="molecule type" value="Genomic_DNA"/>
</dbReference>
<proteinExistence type="predicted"/>
<name>A0A1M2VIK5_TRAPU</name>
<gene>
    <name evidence="2" type="ORF">TRAPUB_1735</name>
</gene>
<comment type="caution">
    <text evidence="2">The sequence shown here is derived from an EMBL/GenBank/DDBJ whole genome shotgun (WGS) entry which is preliminary data.</text>
</comment>
<sequence length="79" mass="8576">MKTSRAGGWFEHRDHAGASGAGEQMNGCALAHGLAGRFRLDEPFSYPRWSGGGYGRALERSDEFCEADSDTRALLREAA</sequence>
<evidence type="ECO:0000313" key="3">
    <source>
        <dbReference type="Proteomes" id="UP000184267"/>
    </source>
</evidence>
<evidence type="ECO:0000256" key="1">
    <source>
        <dbReference type="SAM" id="MobiDB-lite"/>
    </source>
</evidence>
<evidence type="ECO:0000313" key="2">
    <source>
        <dbReference type="EMBL" id="OJT07415.1"/>
    </source>
</evidence>
<feature type="region of interest" description="Disordered" evidence="1">
    <location>
        <begin position="1"/>
        <end position="22"/>
    </location>
</feature>
<accession>A0A1M2VIK5</accession>
<reference evidence="2 3" key="1">
    <citation type="submission" date="2016-10" db="EMBL/GenBank/DDBJ databases">
        <title>Genome sequence of the basidiomycete white-rot fungus Trametes pubescens.</title>
        <authorList>
            <person name="Makela M.R."/>
            <person name="Granchi Z."/>
            <person name="Peng M."/>
            <person name="De Vries R.P."/>
            <person name="Grigoriev I."/>
            <person name="Riley R."/>
            <person name="Hilden K."/>
        </authorList>
    </citation>
    <scope>NUCLEOTIDE SEQUENCE [LARGE SCALE GENOMIC DNA]</scope>
    <source>
        <strain evidence="2 3">FBCC735</strain>
    </source>
</reference>
<dbReference type="AlphaFoldDB" id="A0A1M2VIK5"/>
<protein>
    <submittedName>
        <fullName evidence="2">Uncharacterized protein</fullName>
    </submittedName>
</protein>
<dbReference type="Proteomes" id="UP000184267">
    <property type="component" value="Unassembled WGS sequence"/>
</dbReference>
<organism evidence="2 3">
    <name type="scientific">Trametes pubescens</name>
    <name type="common">White-rot fungus</name>
    <dbReference type="NCBI Taxonomy" id="154538"/>
    <lineage>
        <taxon>Eukaryota</taxon>
        <taxon>Fungi</taxon>
        <taxon>Dikarya</taxon>
        <taxon>Basidiomycota</taxon>
        <taxon>Agaricomycotina</taxon>
        <taxon>Agaricomycetes</taxon>
        <taxon>Polyporales</taxon>
        <taxon>Polyporaceae</taxon>
        <taxon>Trametes</taxon>
    </lineage>
</organism>